<dbReference type="Pfam" id="PF07946">
    <property type="entry name" value="CCDC47"/>
    <property type="match status" value="1"/>
</dbReference>
<reference evidence="6" key="1">
    <citation type="journal article" date="2021" name="Nat. Commun.">
        <title>Genetic determinants of endophytism in the Arabidopsis root mycobiome.</title>
        <authorList>
            <person name="Mesny F."/>
            <person name="Miyauchi S."/>
            <person name="Thiergart T."/>
            <person name="Pickel B."/>
            <person name="Atanasova L."/>
            <person name="Karlsson M."/>
            <person name="Huettel B."/>
            <person name="Barry K.W."/>
            <person name="Haridas S."/>
            <person name="Chen C."/>
            <person name="Bauer D."/>
            <person name="Andreopoulos W."/>
            <person name="Pangilinan J."/>
            <person name="LaButti K."/>
            <person name="Riley R."/>
            <person name="Lipzen A."/>
            <person name="Clum A."/>
            <person name="Drula E."/>
            <person name="Henrissat B."/>
            <person name="Kohler A."/>
            <person name="Grigoriev I.V."/>
            <person name="Martin F.M."/>
            <person name="Hacquard S."/>
        </authorList>
    </citation>
    <scope>NUCLEOTIDE SEQUENCE</scope>
    <source>
        <strain evidence="6">MPI-CAGE-AT-0023</strain>
    </source>
</reference>
<gene>
    <name evidence="6" type="ORF">BKA55DRAFT_176480</name>
</gene>
<dbReference type="RefSeq" id="XP_046055178.1">
    <property type="nucleotide sequence ID" value="XM_046185026.1"/>
</dbReference>
<dbReference type="OrthoDB" id="10039147at2759"/>
<dbReference type="GeneID" id="70214980"/>
<dbReference type="GO" id="GO:0016020">
    <property type="term" value="C:membrane"/>
    <property type="evidence" value="ECO:0007669"/>
    <property type="project" value="UniProtKB-SubCell"/>
</dbReference>
<evidence type="ECO:0000256" key="4">
    <source>
        <dbReference type="ARBA" id="ARBA00023136"/>
    </source>
</evidence>
<feature type="region of interest" description="Disordered" evidence="5">
    <location>
        <begin position="432"/>
        <end position="475"/>
    </location>
</feature>
<dbReference type="GO" id="GO:0005783">
    <property type="term" value="C:endoplasmic reticulum"/>
    <property type="evidence" value="ECO:0007669"/>
    <property type="project" value="InterPro"/>
</dbReference>
<keyword evidence="4" id="KW-0472">Membrane</keyword>
<dbReference type="PANTHER" id="PTHR12883:SF0">
    <property type="entry name" value="PAT COMPLEX SUBUNIT CCDC47"/>
    <property type="match status" value="1"/>
</dbReference>
<feature type="compositionally biased region" description="Low complexity" evidence="5">
    <location>
        <begin position="70"/>
        <end position="89"/>
    </location>
</feature>
<dbReference type="PANTHER" id="PTHR12883">
    <property type="entry name" value="ADIPOCYTE-SPECIFIC PROTEIN 4-RELATED"/>
    <property type="match status" value="1"/>
</dbReference>
<keyword evidence="7" id="KW-1185">Reference proteome</keyword>
<dbReference type="AlphaFoldDB" id="A0A9P9KRU8"/>
<feature type="compositionally biased region" description="Basic and acidic residues" evidence="5">
    <location>
        <begin position="432"/>
        <end position="466"/>
    </location>
</feature>
<evidence type="ECO:0000256" key="2">
    <source>
        <dbReference type="ARBA" id="ARBA00022692"/>
    </source>
</evidence>
<comment type="caution">
    <text evidence="6">The sequence shown here is derived from an EMBL/GenBank/DDBJ whole genome shotgun (WGS) entry which is preliminary data.</text>
</comment>
<organism evidence="6 7">
    <name type="scientific">Fusarium redolens</name>
    <dbReference type="NCBI Taxonomy" id="48865"/>
    <lineage>
        <taxon>Eukaryota</taxon>
        <taxon>Fungi</taxon>
        <taxon>Dikarya</taxon>
        <taxon>Ascomycota</taxon>
        <taxon>Pezizomycotina</taxon>
        <taxon>Sordariomycetes</taxon>
        <taxon>Hypocreomycetidae</taxon>
        <taxon>Hypocreales</taxon>
        <taxon>Nectriaceae</taxon>
        <taxon>Fusarium</taxon>
        <taxon>Fusarium redolens species complex</taxon>
    </lineage>
</organism>
<keyword evidence="3" id="KW-1133">Transmembrane helix</keyword>
<evidence type="ECO:0000313" key="7">
    <source>
        <dbReference type="Proteomes" id="UP000720189"/>
    </source>
</evidence>
<feature type="region of interest" description="Disordered" evidence="5">
    <location>
        <begin position="56"/>
        <end position="89"/>
    </location>
</feature>
<dbReference type="PROSITE" id="PS51257">
    <property type="entry name" value="PROKAR_LIPOPROTEIN"/>
    <property type="match status" value="1"/>
</dbReference>
<accession>A0A9P9KRU8</accession>
<evidence type="ECO:0000256" key="3">
    <source>
        <dbReference type="ARBA" id="ARBA00022989"/>
    </source>
</evidence>
<dbReference type="Proteomes" id="UP000720189">
    <property type="component" value="Unassembled WGS sequence"/>
</dbReference>
<evidence type="ECO:0000256" key="5">
    <source>
        <dbReference type="SAM" id="MobiDB-lite"/>
    </source>
</evidence>
<dbReference type="GO" id="GO:0005509">
    <property type="term" value="F:calcium ion binding"/>
    <property type="evidence" value="ECO:0007669"/>
    <property type="project" value="InterPro"/>
</dbReference>
<dbReference type="InterPro" id="IPR012879">
    <property type="entry name" value="CCDC47"/>
</dbReference>
<dbReference type="GO" id="GO:0032469">
    <property type="term" value="P:endoplasmic reticulum calcium ion homeostasis"/>
    <property type="evidence" value="ECO:0007669"/>
    <property type="project" value="InterPro"/>
</dbReference>
<evidence type="ECO:0000256" key="1">
    <source>
        <dbReference type="ARBA" id="ARBA00004167"/>
    </source>
</evidence>
<dbReference type="EMBL" id="JAGMUX010000002">
    <property type="protein sequence ID" value="KAH7267359.1"/>
    <property type="molecule type" value="Genomic_DNA"/>
</dbReference>
<comment type="subcellular location">
    <subcellularLocation>
        <location evidence="1">Membrane</location>
        <topology evidence="1">Single-pass membrane protein</topology>
    </subcellularLocation>
</comment>
<sequence>MEGKLSASPTSPISLPPYAVASCSLRFASSPPQPRPLNPLFEDSKMASFLKNAFGGAKAPEPASPDSDFADFAEAPNPAPEAATQDATAGSAAAAATAVPYTKWYNVHERHSLSEFRLEGIILLISSFIFLLHMIGARRNRSRAKAWIRAHAPVLQKEYALVGFGGVPTLDNEDVKPDTLIKEKSLFEFATYATGRQNTAFTDFKLTLTKKFNPIVNGFEHVASFFVETVDAPKDAVEILTYPFDGKESLTVPSAPGASEIRAKDAKSTYDGFVWGVVHKDVMRRVRDDRYDVSLTFTKDNPKLPAWLTVMSESAEITDTLLTPELIAAVQAAGDLFEYLIISDQPVDKPATLEETTPRKRLFLKYALPSNGNYDNLLPLFSHFLQLPDVLVKVAHFRPEVSKKVRSTREHAISELKKTAESQRQEELLLEKEKARKAKRDAELKGLDAKAQKRYLEKEREKEMRRSQKRQTQRA</sequence>
<keyword evidence="2" id="KW-0812">Transmembrane</keyword>
<name>A0A9P9KRU8_FUSRE</name>
<proteinExistence type="predicted"/>
<evidence type="ECO:0000313" key="6">
    <source>
        <dbReference type="EMBL" id="KAH7267359.1"/>
    </source>
</evidence>
<protein>
    <submittedName>
        <fullName evidence="6">Uncharacterized protein</fullName>
    </submittedName>
</protein>